<dbReference type="EMBL" id="FUZZ01000005">
    <property type="protein sequence ID" value="SKD09495.1"/>
    <property type="molecule type" value="Genomic_DNA"/>
</dbReference>
<keyword evidence="2" id="KW-1185">Reference proteome</keyword>
<evidence type="ECO:0000313" key="1">
    <source>
        <dbReference type="EMBL" id="SKD09495.1"/>
    </source>
</evidence>
<dbReference type="AlphaFoldDB" id="A0A1T5P9R9"/>
<sequence length="294" mass="33559">MTIFELQLYIAETEKNPALYQEHEFDKRIEAIDFIDFQVLGRIDELLPGTDQPDQLILLRNRAEKVKAKLEEIDVTLFQQLQQTIKAAGYTTNGFKNLVNEYVDTSSEETGYDNLDIFINGLSHLQTMPEQTRELEPEMVYYQKTPARIVFELAEKAHFVKEDIFFDIGAGLGQVAILVHLLTGIPTRGIELEPAFCDYAGDCAAALCLPDVIFTNVDAREADYSEGTVFFMFTPFRGEIMQEVLAILKKESLQRKIKIITYGPCTARVALESWLYFATPEDNNMYKLAVFNSY</sequence>
<gene>
    <name evidence="1" type="ORF">SAMN05660461_5384</name>
</gene>
<dbReference type="Proteomes" id="UP000190166">
    <property type="component" value="Unassembled WGS sequence"/>
</dbReference>
<dbReference type="SUPFAM" id="SSF53335">
    <property type="entry name" value="S-adenosyl-L-methionine-dependent methyltransferases"/>
    <property type="match status" value="1"/>
</dbReference>
<organism evidence="1 2">
    <name type="scientific">Chitinophaga ginsengisegetis</name>
    <dbReference type="NCBI Taxonomy" id="393003"/>
    <lineage>
        <taxon>Bacteria</taxon>
        <taxon>Pseudomonadati</taxon>
        <taxon>Bacteroidota</taxon>
        <taxon>Chitinophagia</taxon>
        <taxon>Chitinophagales</taxon>
        <taxon>Chitinophagaceae</taxon>
        <taxon>Chitinophaga</taxon>
    </lineage>
</organism>
<proteinExistence type="predicted"/>
<protein>
    <submittedName>
        <fullName evidence="1">Histone methylation protein DOT1</fullName>
    </submittedName>
</protein>
<evidence type="ECO:0000313" key="2">
    <source>
        <dbReference type="Proteomes" id="UP000190166"/>
    </source>
</evidence>
<accession>A0A1T5P9R9</accession>
<dbReference type="InterPro" id="IPR029063">
    <property type="entry name" value="SAM-dependent_MTases_sf"/>
</dbReference>
<dbReference type="Gene3D" id="3.40.50.150">
    <property type="entry name" value="Vaccinia Virus protein VP39"/>
    <property type="match status" value="1"/>
</dbReference>
<dbReference type="RefSeq" id="WP_079472657.1">
    <property type="nucleotide sequence ID" value="NZ_FUZZ01000005.1"/>
</dbReference>
<reference evidence="1 2" key="1">
    <citation type="submission" date="2017-02" db="EMBL/GenBank/DDBJ databases">
        <authorList>
            <person name="Peterson S.W."/>
        </authorList>
    </citation>
    <scope>NUCLEOTIDE SEQUENCE [LARGE SCALE GENOMIC DNA]</scope>
    <source>
        <strain evidence="1 2">DSM 18108</strain>
    </source>
</reference>
<dbReference type="STRING" id="393003.SAMN05660461_5384"/>
<name>A0A1T5P9R9_9BACT</name>